<feature type="chain" id="PRO_5046103471" description="Gram-positive cocci surface proteins LPxTG domain-containing protein" evidence="3">
    <location>
        <begin position="26"/>
        <end position="618"/>
    </location>
</feature>
<feature type="compositionally biased region" description="Basic and acidic residues" evidence="1">
    <location>
        <begin position="67"/>
        <end position="76"/>
    </location>
</feature>
<feature type="region of interest" description="Disordered" evidence="1">
    <location>
        <begin position="559"/>
        <end position="580"/>
    </location>
</feature>
<evidence type="ECO:0000256" key="3">
    <source>
        <dbReference type="SAM" id="SignalP"/>
    </source>
</evidence>
<reference evidence="4" key="1">
    <citation type="submission" date="2021-01" db="EMBL/GenBank/DDBJ databases">
        <title>Whole genome shotgun sequence of Actinoplanes capillaceus NBRC 16408.</title>
        <authorList>
            <person name="Komaki H."/>
            <person name="Tamura T."/>
        </authorList>
    </citation>
    <scope>NUCLEOTIDE SEQUENCE [LARGE SCALE GENOMIC DNA]</scope>
    <source>
        <strain evidence="4">NBRC 16408</strain>
    </source>
</reference>
<feature type="compositionally biased region" description="Gly residues" evidence="1">
    <location>
        <begin position="166"/>
        <end position="187"/>
    </location>
</feature>
<keyword evidence="2" id="KW-0472">Membrane</keyword>
<keyword evidence="2" id="KW-0812">Transmembrane</keyword>
<feature type="compositionally biased region" description="Gly residues" evidence="1">
    <location>
        <begin position="89"/>
        <end position="100"/>
    </location>
</feature>
<evidence type="ECO:0008006" key="5">
    <source>
        <dbReference type="Google" id="ProtNLM"/>
    </source>
</evidence>
<keyword evidence="2" id="KW-1133">Transmembrane helix</keyword>
<proteinExistence type="predicted"/>
<sequence length="618" mass="59710">MNPARSVAASVVMLGFLTAPPPAFGAPVTCGQPARYAAQSSAELLRIDRLELGIADRRGNGADVEGDGPRGRDGRPGTDGNGSKPSAGGASGTGGPGGTVASGVSSDPADGRGDSAEGPIGSEGNAGDGGSHSGSTGGSGSDSGGAGAVGGNGIGPSPAIADARGGRGAAKGSGGSKSSGDATGQGGMTSADGTLGSGGATNSGKAIGSGGAKGNGGKGSDRAGGVAGSEHQARTRPSGEQAGGGRNSAIGGVGLGEARSVLIADGPVKSAGAARILDGQVGRGGAGDFVVQQAPPVKSKAEERGTGTEQFGPVRVGPGRLRARAVWAAGMECGATGGDVSSSAAEISRVTVTGGGIGALVRVPEMVSSRTGTALRQHAGGAQTVASATITGGRISLADNEVRIRVVRAPELRASMTAGGEGRVDYRPAVVEVTTRNGKQTRLATSGDHVDITLSEEMRSLESLPARLTPIEGLPLPKVPGIPGLGKPESSPTPIGGSGLTLRVALGEVRQATSADAIAARATAIRVTLVCDEDAPGYGRSGVVADLGIGMLEAAAVAPEKGPGQGNPGGTAGGEGSGEPGLPITGPRVVFLFIAGAALVLGGLAAVFLTSRRRRSDS</sequence>
<protein>
    <recommendedName>
        <fullName evidence="5">Gram-positive cocci surface proteins LPxTG domain-containing protein</fullName>
    </recommendedName>
</protein>
<feature type="compositionally biased region" description="Gly residues" evidence="1">
    <location>
        <begin position="124"/>
        <end position="154"/>
    </location>
</feature>
<feature type="compositionally biased region" description="Gly residues" evidence="1">
    <location>
        <begin position="195"/>
        <end position="218"/>
    </location>
</feature>
<dbReference type="EMBL" id="BOMF01000089">
    <property type="protein sequence ID" value="GID47380.1"/>
    <property type="molecule type" value="Genomic_DNA"/>
</dbReference>
<evidence type="ECO:0000256" key="2">
    <source>
        <dbReference type="SAM" id="Phobius"/>
    </source>
</evidence>
<organism evidence="4">
    <name type="scientific">Actinoplanes campanulatus</name>
    <dbReference type="NCBI Taxonomy" id="113559"/>
    <lineage>
        <taxon>Bacteria</taxon>
        <taxon>Bacillati</taxon>
        <taxon>Actinomycetota</taxon>
        <taxon>Actinomycetes</taxon>
        <taxon>Micromonosporales</taxon>
        <taxon>Micromonosporaceae</taxon>
        <taxon>Actinoplanes</taxon>
    </lineage>
</organism>
<feature type="region of interest" description="Disordered" evidence="1">
    <location>
        <begin position="287"/>
        <end position="316"/>
    </location>
</feature>
<gene>
    <name evidence="4" type="ORF">Aca07nite_46550</name>
</gene>
<feature type="compositionally biased region" description="Gly residues" evidence="1">
    <location>
        <begin position="241"/>
        <end position="251"/>
    </location>
</feature>
<accession>A0ABQ3WM87</accession>
<comment type="caution">
    <text evidence="4">The sequence shown here is derived from an EMBL/GenBank/DDBJ whole genome shotgun (WGS) entry which is preliminary data.</text>
</comment>
<feature type="region of interest" description="Disordered" evidence="1">
    <location>
        <begin position="58"/>
        <end position="251"/>
    </location>
</feature>
<evidence type="ECO:0000256" key="1">
    <source>
        <dbReference type="SAM" id="MobiDB-lite"/>
    </source>
</evidence>
<keyword evidence="3" id="KW-0732">Signal</keyword>
<feature type="compositionally biased region" description="Gly residues" evidence="1">
    <location>
        <begin position="563"/>
        <end position="579"/>
    </location>
</feature>
<feature type="signal peptide" evidence="3">
    <location>
        <begin position="1"/>
        <end position="25"/>
    </location>
</feature>
<evidence type="ECO:0000313" key="4">
    <source>
        <dbReference type="EMBL" id="GID47380.1"/>
    </source>
</evidence>
<name>A0ABQ3WM87_9ACTN</name>
<feature type="transmembrane region" description="Helical" evidence="2">
    <location>
        <begin position="589"/>
        <end position="609"/>
    </location>
</feature>